<feature type="domain" description="S1 motif" evidence="6">
    <location>
        <begin position="181"/>
        <end position="247"/>
    </location>
</feature>
<dbReference type="InterPro" id="IPR035104">
    <property type="entry name" value="Ribosomal_protein_S1-like"/>
</dbReference>
<dbReference type="FunFam" id="2.40.50.140:FF:000051">
    <property type="entry name" value="RNA-binding transcriptional accessory protein"/>
    <property type="match status" value="1"/>
</dbReference>
<comment type="caution">
    <text evidence="7">The sequence shown here is derived from an EMBL/GenBank/DDBJ whole genome shotgun (WGS) entry which is preliminary data.</text>
</comment>
<feature type="region of interest" description="Disordered" evidence="5">
    <location>
        <begin position="360"/>
        <end position="390"/>
    </location>
</feature>
<protein>
    <recommendedName>
        <fullName evidence="6">S1 motif domain-containing protein</fullName>
    </recommendedName>
</protein>
<evidence type="ECO:0000313" key="8">
    <source>
        <dbReference type="Proteomes" id="UP000708148"/>
    </source>
</evidence>
<keyword evidence="3" id="KW-0687">Ribonucleoprotein</keyword>
<gene>
    <name evidence="7" type="ORF">OSTQU699_LOCUS3113</name>
</gene>
<feature type="compositionally biased region" description="Basic and acidic residues" evidence="5">
    <location>
        <begin position="360"/>
        <end position="374"/>
    </location>
</feature>
<keyword evidence="2" id="KW-0689">Ribosomal protein</keyword>
<evidence type="ECO:0000313" key="7">
    <source>
        <dbReference type="EMBL" id="CAD7697752.1"/>
    </source>
</evidence>
<feature type="domain" description="S1 motif" evidence="6">
    <location>
        <begin position="260"/>
        <end position="329"/>
    </location>
</feature>
<organism evidence="7 8">
    <name type="scientific">Ostreobium quekettii</name>
    <dbReference type="NCBI Taxonomy" id="121088"/>
    <lineage>
        <taxon>Eukaryota</taxon>
        <taxon>Viridiplantae</taxon>
        <taxon>Chlorophyta</taxon>
        <taxon>core chlorophytes</taxon>
        <taxon>Ulvophyceae</taxon>
        <taxon>TCBD clade</taxon>
        <taxon>Bryopsidales</taxon>
        <taxon>Ostreobineae</taxon>
        <taxon>Ostreobiaceae</taxon>
        <taxon>Ostreobium</taxon>
    </lineage>
</organism>
<dbReference type="CDD" id="cd04465">
    <property type="entry name" value="S1_RPS1_repeat_ec2_hs2"/>
    <property type="match status" value="1"/>
</dbReference>
<dbReference type="PANTHER" id="PTHR10724">
    <property type="entry name" value="30S RIBOSOMAL PROTEIN S1"/>
    <property type="match status" value="1"/>
</dbReference>
<evidence type="ECO:0000256" key="1">
    <source>
        <dbReference type="ARBA" id="ARBA00006767"/>
    </source>
</evidence>
<dbReference type="GO" id="GO:0006412">
    <property type="term" value="P:translation"/>
    <property type="evidence" value="ECO:0007669"/>
    <property type="project" value="TreeGrafter"/>
</dbReference>
<evidence type="ECO:0000256" key="3">
    <source>
        <dbReference type="ARBA" id="ARBA00023274"/>
    </source>
</evidence>
<evidence type="ECO:0000259" key="6">
    <source>
        <dbReference type="PROSITE" id="PS50126"/>
    </source>
</evidence>
<feature type="region of interest" description="Disordered" evidence="5">
    <location>
        <begin position="1"/>
        <end position="35"/>
    </location>
</feature>
<dbReference type="InterPro" id="IPR003029">
    <property type="entry name" value="S1_domain"/>
</dbReference>
<accession>A0A8S1ISG5</accession>
<dbReference type="OrthoDB" id="412781at2759"/>
<dbReference type="PANTHER" id="PTHR10724:SF7">
    <property type="entry name" value="SMALL RIBOSOMAL SUBUNIT PROTEIN BS1C"/>
    <property type="match status" value="1"/>
</dbReference>
<evidence type="ECO:0000256" key="2">
    <source>
        <dbReference type="ARBA" id="ARBA00022980"/>
    </source>
</evidence>
<dbReference type="PROSITE" id="PS50126">
    <property type="entry name" value="S1"/>
    <property type="match status" value="3"/>
</dbReference>
<dbReference type="GO" id="GO:0003735">
    <property type="term" value="F:structural constituent of ribosome"/>
    <property type="evidence" value="ECO:0007669"/>
    <property type="project" value="TreeGrafter"/>
</dbReference>
<dbReference type="InterPro" id="IPR050437">
    <property type="entry name" value="Ribos_protein_bS1-like"/>
</dbReference>
<reference evidence="7" key="1">
    <citation type="submission" date="2020-12" db="EMBL/GenBank/DDBJ databases">
        <authorList>
            <person name="Iha C."/>
        </authorList>
    </citation>
    <scope>NUCLEOTIDE SEQUENCE</scope>
</reference>
<sequence>MRPAAQPRALPASGRPPLLSTPPPPPGRAPAHENLRFPNQRRLLHGRASAVAEPTAEELEFLDDDLDVNSDELYKEFDALLSESKPRAQVGDVVSGLVFAVDQKGAYVDYGQKEVGFVPVSEVSLAEVKNVSDVLSEDDVREFEIISSSRAREFAGGCNIMSLKKLELNVAWQRLRQLQENDVVTTAHLVSANKGGYIVSVLGVPGFLPGSHLSNPSLKSTDLLDTERPVKLLDVDEATNRVVVSNRVYVGGNKDEFKVGTVVLGTVTNIKPFGAFVEVGNGVVGLLHVSQITHGRVADITKVFSEGDRLKVMVLSYDRVRRRVSLSTKKLEATPGDMLKDPALVYSKADEMAERFRQQVAEAEAKAKAEEERLASQSRMEPVMEMEQST</sequence>
<dbReference type="Proteomes" id="UP000708148">
    <property type="component" value="Unassembled WGS sequence"/>
</dbReference>
<dbReference type="EMBL" id="CAJHUC010000706">
    <property type="protein sequence ID" value="CAD7697752.1"/>
    <property type="molecule type" value="Genomic_DNA"/>
</dbReference>
<dbReference type="Gene3D" id="2.40.50.140">
    <property type="entry name" value="Nucleic acid-binding proteins"/>
    <property type="match status" value="2"/>
</dbReference>
<evidence type="ECO:0000256" key="4">
    <source>
        <dbReference type="ARBA" id="ARBA00025453"/>
    </source>
</evidence>
<dbReference type="GO" id="GO:0003729">
    <property type="term" value="F:mRNA binding"/>
    <property type="evidence" value="ECO:0007669"/>
    <property type="project" value="TreeGrafter"/>
</dbReference>
<dbReference type="Pfam" id="PF00575">
    <property type="entry name" value="S1"/>
    <property type="match status" value="2"/>
</dbReference>
<dbReference type="SMART" id="SM00316">
    <property type="entry name" value="S1"/>
    <property type="match status" value="3"/>
</dbReference>
<dbReference type="InterPro" id="IPR012340">
    <property type="entry name" value="NA-bd_OB-fold"/>
</dbReference>
<name>A0A8S1ISG5_9CHLO</name>
<comment type="function">
    <text evidence="4">Associates with the EF-Tu.GDP complex and induces the exchange of GDP to GTP. It remains bound to the aminoacyl-tRNA.EF-Tu.GTP complex up to the GTP hydrolysis stage on the ribosome.</text>
</comment>
<evidence type="ECO:0000256" key="5">
    <source>
        <dbReference type="SAM" id="MobiDB-lite"/>
    </source>
</evidence>
<keyword evidence="8" id="KW-1185">Reference proteome</keyword>
<dbReference type="AlphaFoldDB" id="A0A8S1ISG5"/>
<proteinExistence type="inferred from homology"/>
<dbReference type="PRINTS" id="PR00681">
    <property type="entry name" value="RIBOSOMALS1"/>
</dbReference>
<feature type="compositionally biased region" description="Pro residues" evidence="5">
    <location>
        <begin position="19"/>
        <end position="28"/>
    </location>
</feature>
<feature type="domain" description="S1 motif" evidence="6">
    <location>
        <begin position="91"/>
        <end position="164"/>
    </location>
</feature>
<comment type="similarity">
    <text evidence="1">Belongs to the bacterial ribosomal protein bS1 family.</text>
</comment>
<dbReference type="SUPFAM" id="SSF50249">
    <property type="entry name" value="Nucleic acid-binding proteins"/>
    <property type="match status" value="3"/>
</dbReference>
<dbReference type="GO" id="GO:0005737">
    <property type="term" value="C:cytoplasm"/>
    <property type="evidence" value="ECO:0007669"/>
    <property type="project" value="UniProtKB-ARBA"/>
</dbReference>